<evidence type="ECO:0000313" key="1">
    <source>
        <dbReference type="EMBL" id="NJP34116.1"/>
    </source>
</evidence>
<reference evidence="1 2" key="1">
    <citation type="submission" date="2020-03" db="EMBL/GenBank/DDBJ databases">
        <title>WGS of actinomycetes isolated from Thailand.</title>
        <authorList>
            <person name="Thawai C."/>
        </authorList>
    </citation>
    <scope>NUCLEOTIDE SEQUENCE [LARGE SCALE GENOMIC DNA]</scope>
    <source>
        <strain evidence="1 2">HSS6-12</strain>
    </source>
</reference>
<comment type="caution">
    <text evidence="1">The sequence shown here is derived from an EMBL/GenBank/DDBJ whole genome shotgun (WGS) entry which is preliminary data.</text>
</comment>
<organism evidence="1 2">
    <name type="scientific">Micromonospora thermarum</name>
    <dbReference type="NCBI Taxonomy" id="2720024"/>
    <lineage>
        <taxon>Bacteria</taxon>
        <taxon>Bacillati</taxon>
        <taxon>Actinomycetota</taxon>
        <taxon>Actinomycetes</taxon>
        <taxon>Micromonosporales</taxon>
        <taxon>Micromonosporaceae</taxon>
        <taxon>Micromonospora</taxon>
    </lineage>
</organism>
<evidence type="ECO:0000313" key="2">
    <source>
        <dbReference type="Proteomes" id="UP000783871"/>
    </source>
</evidence>
<accession>A0ABX0ZDG4</accession>
<protein>
    <submittedName>
        <fullName evidence="1">Uncharacterized protein</fullName>
    </submittedName>
</protein>
<keyword evidence="2" id="KW-1185">Reference proteome</keyword>
<sequence>MIPQERGGVRYVPVDQVRAQVLCPSEAELPRHRLRIHDFHVEDSLLEGLGRRVRPVHRVDAACR</sequence>
<dbReference type="EMBL" id="JAATEO010000021">
    <property type="protein sequence ID" value="NJP34116.1"/>
    <property type="molecule type" value="Genomic_DNA"/>
</dbReference>
<proteinExistence type="predicted"/>
<dbReference type="Proteomes" id="UP000783871">
    <property type="component" value="Unassembled WGS sequence"/>
</dbReference>
<name>A0ABX0ZDG4_9ACTN</name>
<gene>
    <name evidence="1" type="ORF">HCJ94_19535</name>
</gene>
<dbReference type="RefSeq" id="WP_168002411.1">
    <property type="nucleotide sequence ID" value="NZ_JAATEO010000021.1"/>
</dbReference>